<feature type="repeat" description="PPR" evidence="2">
    <location>
        <begin position="611"/>
        <end position="645"/>
    </location>
</feature>
<evidence type="ECO:0000256" key="2">
    <source>
        <dbReference type="PROSITE-ProRule" id="PRU00708"/>
    </source>
</evidence>
<feature type="repeat" description="PPR" evidence="2">
    <location>
        <begin position="510"/>
        <end position="544"/>
    </location>
</feature>
<dbReference type="PANTHER" id="PTHR47926:SF427">
    <property type="entry name" value="TETRATRICOPEPTIDE-LIKE HELICAL DOMAIN SUPERFAMILY"/>
    <property type="match status" value="1"/>
</dbReference>
<sequence>MLHHSHFLRTTSPLHTHTHTFLRRLSILSTSPPQCPPAPDILPLCAASRSLAATQRLHALALLHGLLPSSVSVAAALILSYAAHGSCPSTLSSLFSRTAPFSRSSFLHNTLIRACTLLPDAADLGFAAYNHLLAATPFFPDDYTFPFALKLCADLRRMSKGMEVYGRLIKAGLDSDLFVSNTLILFYGSYGELRSAEKVFDEMPIRDLISWNTVIRVFSNDNCFLKSIGLFRDMFLQSDFLPNVISVVSVLPACAALENERFVSLVHCYAIKACLGGETKVGNALVDAYGKCGNVRASERVFREMDKRNEVSWNSIIGGFSYRGLTKEALDCFRSMIVEGVRLNTVTIATILPLISELNLFDEGSQLHGFSVKTNMDCDVFVANALIDMYGKWRRMSEAWEVFYTIDARNIVSWNTMVGNLTQNGLATDAIELVREMQAHGEVPNSITLTNVLPACGRVGSLRRGRELHARCVRFGPAFELFVSNALTDMYAKCGRLDLAQAMFDISPRDEVSYNILIAGYSQTSQSSKSITLFREMEMVGMSHDTVSYTGALAACANMSAAEEGRQIHALAVTRMFDEHLFVANSLLDMYTKCGRVDIALKVFDRIPVKDTASWNTVILGFGMLGEFEAAVERFKAMKEDGIRHDSVSYIAVLSACSHGGLVGTGREIFDDMLAQGVAPSETHYSCVVDLLGRNGLMEEAVGVVRGMPVEPGANTWGALLGASRIHGNVEVGCWAAERLLELQPDHPGYYVVLSNMYAEAGRWDEADRVRKAMSSRRVKKKPGCSWVGSEDQMHGFVVGERFDPFCGVESLAFNE</sequence>
<feature type="repeat" description="PPR" evidence="2">
    <location>
        <begin position="646"/>
        <end position="680"/>
    </location>
</feature>
<dbReference type="FunFam" id="1.25.40.10:FF:000344">
    <property type="entry name" value="Pentatricopeptide repeat-containing protein"/>
    <property type="match status" value="1"/>
</dbReference>
<dbReference type="InterPro" id="IPR011990">
    <property type="entry name" value="TPR-like_helical_dom_sf"/>
</dbReference>
<accession>A0ABD1FIS4</accession>
<dbReference type="PANTHER" id="PTHR47926">
    <property type="entry name" value="PENTATRICOPEPTIDE REPEAT-CONTAINING PROTEIN"/>
    <property type="match status" value="1"/>
</dbReference>
<reference evidence="3 4" key="1">
    <citation type="submission" date="2024-06" db="EMBL/GenBank/DDBJ databases">
        <title>A chromosome level genome sequence of Diviner's sage (Salvia divinorum).</title>
        <authorList>
            <person name="Ford S.A."/>
            <person name="Ro D.-K."/>
            <person name="Ness R.W."/>
            <person name="Phillips M.A."/>
        </authorList>
    </citation>
    <scope>NUCLEOTIDE SEQUENCE [LARGE SCALE GENOMIC DNA]</scope>
    <source>
        <strain evidence="3">SAF-2024a</strain>
        <tissue evidence="3">Leaf</tissue>
    </source>
</reference>
<dbReference type="Pfam" id="PF01535">
    <property type="entry name" value="PPR"/>
    <property type="match status" value="7"/>
</dbReference>
<dbReference type="Pfam" id="PF13041">
    <property type="entry name" value="PPR_2"/>
    <property type="match status" value="3"/>
</dbReference>
<dbReference type="Pfam" id="PF20431">
    <property type="entry name" value="E_motif"/>
    <property type="match status" value="1"/>
</dbReference>
<dbReference type="InterPro" id="IPR046960">
    <property type="entry name" value="PPR_At4g14850-like_plant"/>
</dbReference>
<protein>
    <submittedName>
        <fullName evidence="3">Pentatricopeptide repeat-containing protein</fullName>
    </submittedName>
</protein>
<dbReference type="PROSITE" id="PS51375">
    <property type="entry name" value="PPR"/>
    <property type="match status" value="5"/>
</dbReference>
<dbReference type="InterPro" id="IPR002885">
    <property type="entry name" value="PPR_rpt"/>
</dbReference>
<organism evidence="3 4">
    <name type="scientific">Salvia divinorum</name>
    <name type="common">Maria pastora</name>
    <name type="synonym">Diviner's sage</name>
    <dbReference type="NCBI Taxonomy" id="28513"/>
    <lineage>
        <taxon>Eukaryota</taxon>
        <taxon>Viridiplantae</taxon>
        <taxon>Streptophyta</taxon>
        <taxon>Embryophyta</taxon>
        <taxon>Tracheophyta</taxon>
        <taxon>Spermatophyta</taxon>
        <taxon>Magnoliopsida</taxon>
        <taxon>eudicotyledons</taxon>
        <taxon>Gunneridae</taxon>
        <taxon>Pentapetalae</taxon>
        <taxon>asterids</taxon>
        <taxon>lamiids</taxon>
        <taxon>Lamiales</taxon>
        <taxon>Lamiaceae</taxon>
        <taxon>Nepetoideae</taxon>
        <taxon>Mentheae</taxon>
        <taxon>Salviinae</taxon>
        <taxon>Salvia</taxon>
        <taxon>Salvia subgen. Calosphace</taxon>
    </lineage>
</organism>
<evidence type="ECO:0000256" key="1">
    <source>
        <dbReference type="ARBA" id="ARBA00022737"/>
    </source>
</evidence>
<comment type="caution">
    <text evidence="3">The sequence shown here is derived from an EMBL/GenBank/DDBJ whole genome shotgun (WGS) entry which is preliminary data.</text>
</comment>
<dbReference type="InterPro" id="IPR046848">
    <property type="entry name" value="E_motif"/>
</dbReference>
<dbReference type="Gene3D" id="1.25.40.10">
    <property type="entry name" value="Tetratricopeptide repeat domain"/>
    <property type="match status" value="6"/>
</dbReference>
<keyword evidence="1" id="KW-0677">Repeat</keyword>
<dbReference type="EMBL" id="JBEAFC010000014">
    <property type="protein sequence ID" value="KAL1531747.1"/>
    <property type="molecule type" value="Genomic_DNA"/>
</dbReference>
<evidence type="ECO:0000313" key="4">
    <source>
        <dbReference type="Proteomes" id="UP001567538"/>
    </source>
</evidence>
<name>A0ABD1FIS4_SALDI</name>
<dbReference type="GO" id="GO:0016070">
    <property type="term" value="P:RNA metabolic process"/>
    <property type="evidence" value="ECO:0007669"/>
    <property type="project" value="UniProtKB-ARBA"/>
</dbReference>
<feature type="repeat" description="PPR" evidence="2">
    <location>
        <begin position="309"/>
        <end position="343"/>
    </location>
</feature>
<dbReference type="AlphaFoldDB" id="A0ABD1FIS4"/>
<dbReference type="FunFam" id="1.25.40.10:FF:000343">
    <property type="entry name" value="Pentatricopeptide repeat-containing protein At3g58590"/>
    <property type="match status" value="2"/>
</dbReference>
<dbReference type="Proteomes" id="UP001567538">
    <property type="component" value="Unassembled WGS sequence"/>
</dbReference>
<keyword evidence="4" id="KW-1185">Reference proteome</keyword>
<feature type="repeat" description="PPR" evidence="2">
    <location>
        <begin position="410"/>
        <end position="444"/>
    </location>
</feature>
<gene>
    <name evidence="3" type="ORF">AAHA92_31851</name>
</gene>
<evidence type="ECO:0000313" key="3">
    <source>
        <dbReference type="EMBL" id="KAL1531747.1"/>
    </source>
</evidence>
<proteinExistence type="predicted"/>
<dbReference type="FunFam" id="1.25.40.10:FF:000090">
    <property type="entry name" value="Pentatricopeptide repeat-containing protein, chloroplastic"/>
    <property type="match status" value="1"/>
</dbReference>
<dbReference type="NCBIfam" id="TIGR00756">
    <property type="entry name" value="PPR"/>
    <property type="match status" value="8"/>
</dbReference>